<dbReference type="EMBL" id="CAJNOO010000163">
    <property type="protein sequence ID" value="CAF0835454.1"/>
    <property type="molecule type" value="Genomic_DNA"/>
</dbReference>
<dbReference type="AlphaFoldDB" id="A0A813VED6"/>
<dbReference type="Proteomes" id="UP000663882">
    <property type="component" value="Unassembled WGS sequence"/>
</dbReference>
<gene>
    <name evidence="2" type="ORF">OTI717_LOCUS6575</name>
    <name evidence="1" type="ORF">RFH988_LOCUS5666</name>
</gene>
<protein>
    <submittedName>
        <fullName evidence="1">Uncharacterized protein</fullName>
    </submittedName>
</protein>
<organism evidence="1 3">
    <name type="scientific">Rotaria sordida</name>
    <dbReference type="NCBI Taxonomy" id="392033"/>
    <lineage>
        <taxon>Eukaryota</taxon>
        <taxon>Metazoa</taxon>
        <taxon>Spiralia</taxon>
        <taxon>Gnathifera</taxon>
        <taxon>Rotifera</taxon>
        <taxon>Eurotatoria</taxon>
        <taxon>Bdelloidea</taxon>
        <taxon>Philodinida</taxon>
        <taxon>Philodinidae</taxon>
        <taxon>Rotaria</taxon>
    </lineage>
</organism>
<comment type="caution">
    <text evidence="1">The sequence shown here is derived from an EMBL/GenBank/DDBJ whole genome shotgun (WGS) entry which is preliminary data.</text>
</comment>
<dbReference type="EMBL" id="CAJOAX010000466">
    <property type="protein sequence ID" value="CAF3596418.1"/>
    <property type="molecule type" value="Genomic_DNA"/>
</dbReference>
<dbReference type="Proteomes" id="UP000663823">
    <property type="component" value="Unassembled WGS sequence"/>
</dbReference>
<sequence>MRKCEEGRAAPSNEICLINIEERKTIVNKLIHSAKNCCRVCVENKYCRLEPYRPSTSKATFVDEIFSRTHHMQCIPSFSDDRTSVTVYFVELEEIIEENKYKFRIIACNQVDQPYPKDRSRIIVAKNSFSMSYDFSEKNMGTRIHLPISAIGNEWFDLN</sequence>
<name>A0A813VED6_9BILA</name>
<evidence type="ECO:0000313" key="3">
    <source>
        <dbReference type="Proteomes" id="UP000663882"/>
    </source>
</evidence>
<evidence type="ECO:0000313" key="1">
    <source>
        <dbReference type="EMBL" id="CAF0835454.1"/>
    </source>
</evidence>
<dbReference type="OrthoDB" id="504170at2759"/>
<proteinExistence type="predicted"/>
<reference evidence="1" key="1">
    <citation type="submission" date="2021-02" db="EMBL/GenBank/DDBJ databases">
        <authorList>
            <person name="Nowell W R."/>
        </authorList>
    </citation>
    <scope>NUCLEOTIDE SEQUENCE</scope>
</reference>
<accession>A0A813VED6</accession>
<evidence type="ECO:0000313" key="2">
    <source>
        <dbReference type="EMBL" id="CAF3596418.1"/>
    </source>
</evidence>